<gene>
    <name evidence="1" type="ORF">A2227_05290</name>
</gene>
<sequence length="78" mass="9055">MTMTIEQFNKIVTKDDLKEAIRESEERLSQKIDKVLTAVDGIARKHQDFDEELTSNQAAHDRLQSEIIKIKERIESKA</sequence>
<dbReference type="Proteomes" id="UP000178367">
    <property type="component" value="Unassembled WGS sequence"/>
</dbReference>
<evidence type="ECO:0000313" key="2">
    <source>
        <dbReference type="Proteomes" id="UP000178367"/>
    </source>
</evidence>
<reference evidence="1 2" key="1">
    <citation type="journal article" date="2016" name="Nat. Commun.">
        <title>Thousands of microbial genomes shed light on interconnected biogeochemical processes in an aquifer system.</title>
        <authorList>
            <person name="Anantharaman K."/>
            <person name="Brown C.T."/>
            <person name="Hug L.A."/>
            <person name="Sharon I."/>
            <person name="Castelle C.J."/>
            <person name="Probst A.J."/>
            <person name="Thomas B.C."/>
            <person name="Singh A."/>
            <person name="Wilkins M.J."/>
            <person name="Karaoz U."/>
            <person name="Brodie E.L."/>
            <person name="Williams K.H."/>
            <person name="Hubbard S.S."/>
            <person name="Banfield J.F."/>
        </authorList>
    </citation>
    <scope>NUCLEOTIDE SEQUENCE [LARGE SCALE GENOMIC DNA]</scope>
</reference>
<name>A0A1F5SMS0_9BACT</name>
<dbReference type="EMBL" id="MFGB01000005">
    <property type="protein sequence ID" value="OGF27990.1"/>
    <property type="molecule type" value="Genomic_DNA"/>
</dbReference>
<protein>
    <submittedName>
        <fullName evidence="1">Uncharacterized protein</fullName>
    </submittedName>
</protein>
<dbReference type="STRING" id="1797994.A2227_05290"/>
<organism evidence="1 2">
    <name type="scientific">Candidatus Falkowbacteria bacterium RIFOXYA2_FULL_47_19</name>
    <dbReference type="NCBI Taxonomy" id="1797994"/>
    <lineage>
        <taxon>Bacteria</taxon>
        <taxon>Candidatus Falkowiibacteriota</taxon>
    </lineage>
</organism>
<accession>A0A1F5SMS0</accession>
<proteinExistence type="predicted"/>
<comment type="caution">
    <text evidence="1">The sequence shown here is derived from an EMBL/GenBank/DDBJ whole genome shotgun (WGS) entry which is preliminary data.</text>
</comment>
<evidence type="ECO:0000313" key="1">
    <source>
        <dbReference type="EMBL" id="OGF27990.1"/>
    </source>
</evidence>
<dbReference type="AlphaFoldDB" id="A0A1F5SMS0"/>